<protein>
    <recommendedName>
        <fullName evidence="9">Histidinol-phosphate aminotransferase</fullName>
        <ecNumber evidence="9">2.6.1.9</ecNumber>
    </recommendedName>
    <alternativeName>
        <fullName evidence="9">Imidazole acetol-phosphate transaminase</fullName>
    </alternativeName>
</protein>
<dbReference type="NCBIfam" id="TIGR01141">
    <property type="entry name" value="hisC"/>
    <property type="match status" value="1"/>
</dbReference>
<dbReference type="GO" id="GO:0030170">
    <property type="term" value="F:pyridoxal phosphate binding"/>
    <property type="evidence" value="ECO:0007669"/>
    <property type="project" value="InterPro"/>
</dbReference>
<evidence type="ECO:0000256" key="1">
    <source>
        <dbReference type="ARBA" id="ARBA00001933"/>
    </source>
</evidence>
<evidence type="ECO:0000256" key="5">
    <source>
        <dbReference type="ARBA" id="ARBA00022576"/>
    </source>
</evidence>
<comment type="similarity">
    <text evidence="3 9">Belongs to the class-II pyridoxal-phosphate-dependent aminotransferase family. Histidinol-phosphate aminotransferase subfamily.</text>
</comment>
<evidence type="ECO:0000313" key="12">
    <source>
        <dbReference type="Proteomes" id="UP000501600"/>
    </source>
</evidence>
<accession>A0A6H2DM17</accession>
<dbReference type="InterPro" id="IPR015422">
    <property type="entry name" value="PyrdxlP-dep_Trfase_small"/>
</dbReference>
<dbReference type="Proteomes" id="UP000501600">
    <property type="component" value="Chromosome"/>
</dbReference>
<evidence type="ECO:0000256" key="4">
    <source>
        <dbReference type="ARBA" id="ARBA00011738"/>
    </source>
</evidence>
<dbReference type="RefSeq" id="WP_168819931.1">
    <property type="nucleotide sequence ID" value="NZ_CP051217.1"/>
</dbReference>
<evidence type="ECO:0000256" key="6">
    <source>
        <dbReference type="ARBA" id="ARBA00022679"/>
    </source>
</evidence>
<dbReference type="Gene3D" id="3.40.640.10">
    <property type="entry name" value="Type I PLP-dependent aspartate aminotransferase-like (Major domain)"/>
    <property type="match status" value="1"/>
</dbReference>
<dbReference type="UniPathway" id="UPA00031">
    <property type="reaction ID" value="UER00012"/>
</dbReference>
<gene>
    <name evidence="9" type="primary">hisC</name>
    <name evidence="11" type="ORF">HF685_10815</name>
</gene>
<dbReference type="Gene3D" id="3.90.1150.10">
    <property type="entry name" value="Aspartate Aminotransferase, domain 1"/>
    <property type="match status" value="1"/>
</dbReference>
<comment type="pathway">
    <text evidence="2 9">Amino-acid biosynthesis; L-histidine biosynthesis; L-histidine from 5-phospho-alpha-D-ribose 1-diphosphate: step 7/9.</text>
</comment>
<name>A0A6H2DM17_9SPHN</name>
<dbReference type="EMBL" id="CP051217">
    <property type="protein sequence ID" value="QJB69709.1"/>
    <property type="molecule type" value="Genomic_DNA"/>
</dbReference>
<dbReference type="EC" id="2.6.1.9" evidence="9"/>
<dbReference type="AlphaFoldDB" id="A0A6H2DM17"/>
<feature type="domain" description="Aminotransferase class I/classII large" evidence="10">
    <location>
        <begin position="32"/>
        <end position="362"/>
    </location>
</feature>
<evidence type="ECO:0000256" key="9">
    <source>
        <dbReference type="HAMAP-Rule" id="MF_01023"/>
    </source>
</evidence>
<evidence type="ECO:0000256" key="8">
    <source>
        <dbReference type="ARBA" id="ARBA00047481"/>
    </source>
</evidence>
<dbReference type="CDD" id="cd00609">
    <property type="entry name" value="AAT_like"/>
    <property type="match status" value="1"/>
</dbReference>
<dbReference type="SUPFAM" id="SSF53383">
    <property type="entry name" value="PLP-dependent transferases"/>
    <property type="match status" value="1"/>
</dbReference>
<dbReference type="Pfam" id="PF00155">
    <property type="entry name" value="Aminotran_1_2"/>
    <property type="match status" value="1"/>
</dbReference>
<dbReference type="InterPro" id="IPR004839">
    <property type="entry name" value="Aminotransferase_I/II_large"/>
</dbReference>
<keyword evidence="7 9" id="KW-0663">Pyridoxal phosphate</keyword>
<dbReference type="KEGG" id="phao:HF685_10815"/>
<keyword evidence="12" id="KW-1185">Reference proteome</keyword>
<evidence type="ECO:0000256" key="2">
    <source>
        <dbReference type="ARBA" id="ARBA00005011"/>
    </source>
</evidence>
<dbReference type="InterPro" id="IPR050106">
    <property type="entry name" value="HistidinolP_aminotransfase"/>
</dbReference>
<dbReference type="PANTHER" id="PTHR43643">
    <property type="entry name" value="HISTIDINOL-PHOSPHATE AMINOTRANSFERASE 2"/>
    <property type="match status" value="1"/>
</dbReference>
<dbReference type="InterPro" id="IPR015421">
    <property type="entry name" value="PyrdxlP-dep_Trfase_major"/>
</dbReference>
<dbReference type="InterPro" id="IPR005861">
    <property type="entry name" value="HisP_aminotrans"/>
</dbReference>
<proteinExistence type="inferred from homology"/>
<organism evidence="11 12">
    <name type="scientific">Parasphingorhabdus halotolerans</name>
    <dbReference type="NCBI Taxonomy" id="2725558"/>
    <lineage>
        <taxon>Bacteria</taxon>
        <taxon>Pseudomonadati</taxon>
        <taxon>Pseudomonadota</taxon>
        <taxon>Alphaproteobacteria</taxon>
        <taxon>Sphingomonadales</taxon>
        <taxon>Sphingomonadaceae</taxon>
        <taxon>Parasphingorhabdus</taxon>
    </lineage>
</organism>
<dbReference type="GO" id="GO:0004400">
    <property type="term" value="F:histidinol-phosphate transaminase activity"/>
    <property type="evidence" value="ECO:0007669"/>
    <property type="project" value="UniProtKB-UniRule"/>
</dbReference>
<comment type="catalytic activity">
    <reaction evidence="8 9">
        <text>L-histidinol phosphate + 2-oxoglutarate = 3-(imidazol-4-yl)-2-oxopropyl phosphate + L-glutamate</text>
        <dbReference type="Rhea" id="RHEA:23744"/>
        <dbReference type="ChEBI" id="CHEBI:16810"/>
        <dbReference type="ChEBI" id="CHEBI:29985"/>
        <dbReference type="ChEBI" id="CHEBI:57766"/>
        <dbReference type="ChEBI" id="CHEBI:57980"/>
        <dbReference type="EC" id="2.6.1.9"/>
    </reaction>
</comment>
<keyword evidence="9" id="KW-0368">Histidine biosynthesis</keyword>
<evidence type="ECO:0000256" key="3">
    <source>
        <dbReference type="ARBA" id="ARBA00007970"/>
    </source>
</evidence>
<sequence>MAQEKTAPQPKDWIMGIAPYVPGKSSGDGGQKLIKLSANENPLGCSPAAGAALNAASGSVDRYPDPGSTKLREAIAAKFNLDPERIICGTGSDDVLHLAANAFSGPGDEIIYVRYGFAVYDIAARRYGGTPVISEDNDYGTDVDAILAKVNDKTRVIFIANPNNPTGTLTPREEIARLHDALPGYILLVLDGAYAEYLEADEDDGALEFAKSANNVLVTRTFSKIHGLAAERIGWGYGHADIIGAMNRIRLPFNVTTAGQEAALAALAADDFVASSREHNQKWRQWLSDEMTALGNHGLRVIPSHTNFLLVLFDGKVTAEHANAALMDKGYAVRWLPGQGLVNGLRITIGTEDETRGVAKALREILEEAG</sequence>
<reference evidence="11 12" key="1">
    <citation type="submission" date="2020-04" db="EMBL/GenBank/DDBJ databases">
        <title>Genome sequence for Sphingorhabdus sp. strain M1.</title>
        <authorList>
            <person name="Park S.-J."/>
        </authorList>
    </citation>
    <scope>NUCLEOTIDE SEQUENCE [LARGE SCALE GENOMIC DNA]</scope>
    <source>
        <strain evidence="11 12">JK6</strain>
    </source>
</reference>
<comment type="subunit">
    <text evidence="4 9">Homodimer.</text>
</comment>
<evidence type="ECO:0000256" key="7">
    <source>
        <dbReference type="ARBA" id="ARBA00022898"/>
    </source>
</evidence>
<keyword evidence="5 9" id="KW-0032">Aminotransferase</keyword>
<dbReference type="InterPro" id="IPR015424">
    <property type="entry name" value="PyrdxlP-dep_Trfase"/>
</dbReference>
<keyword evidence="6 9" id="KW-0808">Transferase</keyword>
<evidence type="ECO:0000313" key="11">
    <source>
        <dbReference type="EMBL" id="QJB69709.1"/>
    </source>
</evidence>
<keyword evidence="9" id="KW-0028">Amino-acid biosynthesis</keyword>
<dbReference type="HAMAP" id="MF_01023">
    <property type="entry name" value="HisC_aminotrans_2"/>
    <property type="match status" value="1"/>
</dbReference>
<dbReference type="PANTHER" id="PTHR43643:SF3">
    <property type="entry name" value="HISTIDINOL-PHOSPHATE AMINOTRANSFERASE"/>
    <property type="match status" value="1"/>
</dbReference>
<feature type="modified residue" description="N6-(pyridoxal phosphate)lysine" evidence="9">
    <location>
        <position position="224"/>
    </location>
</feature>
<comment type="cofactor">
    <cofactor evidence="1 9">
        <name>pyridoxal 5'-phosphate</name>
        <dbReference type="ChEBI" id="CHEBI:597326"/>
    </cofactor>
</comment>
<evidence type="ECO:0000259" key="10">
    <source>
        <dbReference type="Pfam" id="PF00155"/>
    </source>
</evidence>
<dbReference type="GO" id="GO:0000105">
    <property type="term" value="P:L-histidine biosynthetic process"/>
    <property type="evidence" value="ECO:0007669"/>
    <property type="project" value="UniProtKB-UniRule"/>
</dbReference>